<dbReference type="Proteomes" id="UP000232688">
    <property type="component" value="Unassembled WGS sequence"/>
</dbReference>
<feature type="transmembrane region" description="Helical" evidence="1">
    <location>
        <begin position="228"/>
        <end position="247"/>
    </location>
</feature>
<accession>A0A2I1DYL8</accession>
<evidence type="ECO:0000313" key="5">
    <source>
        <dbReference type="Proteomes" id="UP000232722"/>
    </source>
</evidence>
<evidence type="ECO:0000313" key="3">
    <source>
        <dbReference type="EMBL" id="PKC74879.1"/>
    </source>
</evidence>
<proteinExistence type="predicted"/>
<feature type="transmembrane region" description="Helical" evidence="1">
    <location>
        <begin position="198"/>
        <end position="222"/>
    </location>
</feature>
<reference evidence="2 5" key="2">
    <citation type="submission" date="2017-09" db="EMBL/GenBank/DDBJ databases">
        <title>Extensive intraspecific genome diversity in a model arbuscular mycorrhizal fungus.</title>
        <authorList>
            <person name="Chen E.C."/>
            <person name="Morin E."/>
            <person name="Beaudet D."/>
            <person name="Noel J."/>
            <person name="Ndikumana S."/>
            <person name="Charron P."/>
            <person name="St-Onge C."/>
            <person name="Giorgi J."/>
            <person name="Grigoriev I.V."/>
            <person name="Roux C."/>
            <person name="Martin F.M."/>
            <person name="Corradi N."/>
        </authorList>
    </citation>
    <scope>NUCLEOTIDE SEQUENCE [LARGE SCALE GENOMIC DNA]</scope>
    <source>
        <strain evidence="2 5">A5</strain>
    </source>
</reference>
<dbReference type="OrthoDB" id="2321681at2759"/>
<feature type="transmembrane region" description="Helical" evidence="1">
    <location>
        <begin position="137"/>
        <end position="158"/>
    </location>
</feature>
<reference evidence="3 4" key="4">
    <citation type="submission" date="2017-10" db="EMBL/GenBank/DDBJ databases">
        <title>Genome analyses suggest a sexual origin of heterokaryosis in a supposedly ancient asexual fungus.</title>
        <authorList>
            <person name="Corradi N."/>
            <person name="Sedzielewska K."/>
            <person name="Noel J."/>
            <person name="Charron P."/>
            <person name="Farinelli L."/>
            <person name="Marton T."/>
            <person name="Kruger M."/>
            <person name="Pelin A."/>
            <person name="Brachmann A."/>
            <person name="Corradi N."/>
        </authorList>
    </citation>
    <scope>NUCLEOTIDE SEQUENCE [LARGE SCALE GENOMIC DNA]</scope>
    <source>
        <strain evidence="3 4">A1</strain>
    </source>
</reference>
<keyword evidence="1" id="KW-1133">Transmembrane helix</keyword>
<feature type="transmembrane region" description="Helical" evidence="1">
    <location>
        <begin position="48"/>
        <end position="70"/>
    </location>
</feature>
<protein>
    <submittedName>
        <fullName evidence="2">Uncharacterized protein</fullName>
    </submittedName>
</protein>
<dbReference type="Proteomes" id="UP000232722">
    <property type="component" value="Unassembled WGS sequence"/>
</dbReference>
<dbReference type="VEuPathDB" id="FungiDB:RhiirA1_529205"/>
<dbReference type="AlphaFoldDB" id="A0A2I1DYL8"/>
<dbReference type="VEuPathDB" id="FungiDB:FUN_014964"/>
<sequence length="337" mass="38975">MGSFIRYILGGLVGIWLLLVILAPITEFGKILIFKMVSKAELNRVIEYVYFLISFLVPWWIVVTNCCVCFAQKGILTPKELIRKLIFMVIVWIAISVFYTYFTKNDIGDIPSNCPPDYPYSEPKLRLACIMRTANYVIMWTYTSLLIIFLISVLSGVLPQEEDMKKKGKDFNIKTVVEEIWKLKLFSDNQLSTNLLEYIYLALISYQIVMHVIICCFFNWLSSNGLKLIFIVSGILWLIIPAIYTHFTINELGNVPFLCSQLICKIRATNLIIMWIGFITIFFMTICIVFFENEKLNLLMGKKRKINNNKKQKRPRKNSKCSEVGAKLVSLDNDVES</sequence>
<name>A0A2I1DYL8_9GLOM</name>
<reference evidence="3 4" key="3">
    <citation type="submission" date="2017-10" db="EMBL/GenBank/DDBJ databases">
        <title>Extensive intraspecific genome diversity in a model arbuscular mycorrhizal fungus.</title>
        <authorList>
            <person name="Chen E.C.H."/>
            <person name="Morin E."/>
            <person name="Baudet D."/>
            <person name="Noel J."/>
            <person name="Ndikumana S."/>
            <person name="Charron P."/>
            <person name="St-Onge C."/>
            <person name="Giorgi J."/>
            <person name="Grigoriev I.V."/>
            <person name="Roux C."/>
            <person name="Martin F.M."/>
            <person name="Corradi N."/>
        </authorList>
    </citation>
    <scope>NUCLEOTIDE SEQUENCE [LARGE SCALE GENOMIC DNA]</scope>
    <source>
        <strain evidence="3 4">A1</strain>
    </source>
</reference>
<feature type="transmembrane region" description="Helical" evidence="1">
    <location>
        <begin position="268"/>
        <end position="291"/>
    </location>
</feature>
<evidence type="ECO:0000256" key="1">
    <source>
        <dbReference type="SAM" id="Phobius"/>
    </source>
</evidence>
<dbReference type="VEuPathDB" id="FungiDB:RhiirFUN_012139"/>
<dbReference type="VEuPathDB" id="FungiDB:FUN_014963"/>
<keyword evidence="1" id="KW-0472">Membrane</keyword>
<dbReference type="EMBL" id="LLXJ01000087">
    <property type="protein sequence ID" value="PKC15447.1"/>
    <property type="molecule type" value="Genomic_DNA"/>
</dbReference>
<keyword evidence="1" id="KW-0812">Transmembrane</keyword>
<organism evidence="2 5">
    <name type="scientific">Rhizophagus irregularis</name>
    <dbReference type="NCBI Taxonomy" id="588596"/>
    <lineage>
        <taxon>Eukaryota</taxon>
        <taxon>Fungi</taxon>
        <taxon>Fungi incertae sedis</taxon>
        <taxon>Mucoromycota</taxon>
        <taxon>Glomeromycotina</taxon>
        <taxon>Glomeromycetes</taxon>
        <taxon>Glomerales</taxon>
        <taxon>Glomeraceae</taxon>
        <taxon>Rhizophagus</taxon>
    </lineage>
</organism>
<evidence type="ECO:0000313" key="4">
    <source>
        <dbReference type="Proteomes" id="UP000232688"/>
    </source>
</evidence>
<feature type="transmembrane region" description="Helical" evidence="1">
    <location>
        <begin position="7"/>
        <end position="28"/>
    </location>
</feature>
<gene>
    <name evidence="3" type="ORF">RhiirA1_529205</name>
    <name evidence="2" type="ORF">RhiirA5_494558</name>
</gene>
<comment type="caution">
    <text evidence="2">The sequence shown here is derived from an EMBL/GenBank/DDBJ whole genome shotgun (WGS) entry which is preliminary data.</text>
</comment>
<reference evidence="2 5" key="1">
    <citation type="submission" date="2016-04" db="EMBL/GenBank/DDBJ databases">
        <title>Genome analyses suggest a sexual origin of heterokaryosis in a supposedly ancient asexual fungus.</title>
        <authorList>
            <person name="Ropars J."/>
            <person name="Sedzielewska K."/>
            <person name="Noel J."/>
            <person name="Charron P."/>
            <person name="Farinelli L."/>
            <person name="Marton T."/>
            <person name="Kruger M."/>
            <person name="Pelin A."/>
            <person name="Brachmann A."/>
            <person name="Corradi N."/>
        </authorList>
    </citation>
    <scope>NUCLEOTIDE SEQUENCE [LARGE SCALE GENOMIC DNA]</scope>
    <source>
        <strain evidence="2 5">A5</strain>
    </source>
</reference>
<dbReference type="EMBL" id="LLXH01000038">
    <property type="protein sequence ID" value="PKC74879.1"/>
    <property type="molecule type" value="Genomic_DNA"/>
</dbReference>
<feature type="transmembrane region" description="Helical" evidence="1">
    <location>
        <begin position="82"/>
        <end position="102"/>
    </location>
</feature>
<evidence type="ECO:0000313" key="2">
    <source>
        <dbReference type="EMBL" id="PKC15447.1"/>
    </source>
</evidence>